<evidence type="ECO:0000256" key="8">
    <source>
        <dbReference type="ARBA" id="ARBA00023157"/>
    </source>
</evidence>
<evidence type="ECO:0000256" key="5">
    <source>
        <dbReference type="ARBA" id="ARBA00022824"/>
    </source>
</evidence>
<sequence>MSDSLGNRLLIIFCCLLFVNIYFYYNDTTKGEFPTFQSSSDGNILNAGSKLQPFQGQKVPSFSASYAGVRNIQDAFHYSQCTSIFRTYVYSLTENEASENARSLHKWFRSSTYNVEDPKNACIFLVISEKRNDSLFLLTLEHWKANGANHLVVFAGSPAPIQRSETWNAIFVSSHFYTDQFSAMMDLNAFIEVPDYNKTAWTNFTAIAEDNKEFLLSFISPSGILSKQKSEVLEKCDDDCLLDLSCASEGPSDLCSNSLYRTKVGLSSTFSLILSSFASAQQRIFEALKCNSIPVIVGSQSVSNLPFGDFIDWNRAAIRLPRGRLADLVSILKQVPSQTILDMRRNGRFYMDHFLGDAKVLSRAILTAIRLRVGLSAPPETEAAPKVSVLLTSSPNTSASNPDDSTLIRSRDYKPCEDTHKLWNHDPSFLDATQMIPLVTVPLIPGVEKIQPHLLEMINLEREPKFGLTLSGNHPPEMFTIVMLAYKRDEQLHFTLKEMNGLMFLKSVIVIWNDISRTPPVDWPRIHVPIHVVNASQNSLNNRFLPLDLIDTEAVFNMDDDFNVNHEDMLFSFRVWRENRDVIVGPNFRLGYVKDGNGVYVANAQCQYNMVLTSGAFIHRSYLRAYTYEMPEVIREHIDVKKNCEDIAVNFLISHLTRKAPIKTTPITNTRGKFSPQGLSTRGGHYKERADCIGFFIQVFGYNPLIISEFRADSVLYQMHSGKCFKNT</sequence>
<dbReference type="InterPro" id="IPR040911">
    <property type="entry name" value="Exostosin_GT47"/>
</dbReference>
<evidence type="ECO:0000256" key="2">
    <source>
        <dbReference type="ARBA" id="ARBA00010271"/>
    </source>
</evidence>
<keyword evidence="4 9" id="KW-0812">Transmembrane</keyword>
<comment type="caution">
    <text evidence="12">The sequence shown here is derived from an EMBL/GenBank/DDBJ whole genome shotgun (WGS) entry which is preliminary data.</text>
</comment>
<reference evidence="12" key="1">
    <citation type="submission" date="2022-01" db="EMBL/GenBank/DDBJ databases">
        <title>Genome Sequence Resource for Two Populations of Ditylenchus destructor, the Migratory Endoparasitic Phytonematode.</title>
        <authorList>
            <person name="Zhang H."/>
            <person name="Lin R."/>
            <person name="Xie B."/>
        </authorList>
    </citation>
    <scope>NUCLEOTIDE SEQUENCE</scope>
    <source>
        <strain evidence="12">BazhouSP</strain>
    </source>
</reference>
<keyword evidence="8" id="KW-1015">Disulfide bond</keyword>
<dbReference type="PANTHER" id="PTHR48261:SF2">
    <property type="entry name" value="ACETYLGLUCOSAMINYLTRANSFERASE"/>
    <property type="match status" value="1"/>
</dbReference>
<dbReference type="Pfam" id="PF03016">
    <property type="entry name" value="Exostosin_GT47"/>
    <property type="match status" value="1"/>
</dbReference>
<comment type="similarity">
    <text evidence="2">Belongs to the glycosyltransferase 47 family.</text>
</comment>
<organism evidence="12 13">
    <name type="scientific">Ditylenchus destructor</name>
    <dbReference type="NCBI Taxonomy" id="166010"/>
    <lineage>
        <taxon>Eukaryota</taxon>
        <taxon>Metazoa</taxon>
        <taxon>Ecdysozoa</taxon>
        <taxon>Nematoda</taxon>
        <taxon>Chromadorea</taxon>
        <taxon>Rhabditida</taxon>
        <taxon>Tylenchina</taxon>
        <taxon>Tylenchomorpha</taxon>
        <taxon>Sphaerularioidea</taxon>
        <taxon>Anguinidae</taxon>
        <taxon>Anguininae</taxon>
        <taxon>Ditylenchus</taxon>
    </lineage>
</organism>
<dbReference type="Pfam" id="PF09258">
    <property type="entry name" value="Glyco_transf_64"/>
    <property type="match status" value="1"/>
</dbReference>
<feature type="domain" description="Glycosyl transferase 64" evidence="11">
    <location>
        <begin position="479"/>
        <end position="717"/>
    </location>
</feature>
<dbReference type="EMBL" id="JAKKPZ010000003">
    <property type="protein sequence ID" value="KAI1723382.1"/>
    <property type="molecule type" value="Genomic_DNA"/>
</dbReference>
<dbReference type="Proteomes" id="UP001201812">
    <property type="component" value="Unassembled WGS sequence"/>
</dbReference>
<keyword evidence="6 9" id="KW-1133">Transmembrane helix</keyword>
<gene>
    <name evidence="12" type="ORF">DdX_03540</name>
</gene>
<keyword evidence="7 9" id="KW-0472">Membrane</keyword>
<dbReference type="GO" id="GO:0005789">
    <property type="term" value="C:endoplasmic reticulum membrane"/>
    <property type="evidence" value="ECO:0007669"/>
    <property type="project" value="UniProtKB-SubCell"/>
</dbReference>
<evidence type="ECO:0000256" key="3">
    <source>
        <dbReference type="ARBA" id="ARBA00022679"/>
    </source>
</evidence>
<feature type="domain" description="Exostosin GT47" evidence="10">
    <location>
        <begin position="84"/>
        <end position="334"/>
    </location>
</feature>
<name>A0AAD4R832_9BILA</name>
<evidence type="ECO:0000256" key="4">
    <source>
        <dbReference type="ARBA" id="ARBA00022692"/>
    </source>
</evidence>
<comment type="subcellular location">
    <subcellularLocation>
        <location evidence="1">Endoplasmic reticulum membrane</location>
        <topology evidence="1">Single-pass type II membrane protein</topology>
    </subcellularLocation>
</comment>
<dbReference type="InterPro" id="IPR029044">
    <property type="entry name" value="Nucleotide-diphossugar_trans"/>
</dbReference>
<keyword evidence="13" id="KW-1185">Reference proteome</keyword>
<dbReference type="GO" id="GO:0016757">
    <property type="term" value="F:glycosyltransferase activity"/>
    <property type="evidence" value="ECO:0007669"/>
    <property type="project" value="InterPro"/>
</dbReference>
<proteinExistence type="inferred from homology"/>
<evidence type="ECO:0000259" key="11">
    <source>
        <dbReference type="Pfam" id="PF09258"/>
    </source>
</evidence>
<accession>A0AAD4R832</accession>
<dbReference type="Gene3D" id="3.90.550.10">
    <property type="entry name" value="Spore Coat Polysaccharide Biosynthesis Protein SpsA, Chain A"/>
    <property type="match status" value="1"/>
</dbReference>
<evidence type="ECO:0000256" key="9">
    <source>
        <dbReference type="SAM" id="Phobius"/>
    </source>
</evidence>
<evidence type="ECO:0000313" key="13">
    <source>
        <dbReference type="Proteomes" id="UP001201812"/>
    </source>
</evidence>
<evidence type="ECO:0000256" key="6">
    <source>
        <dbReference type="ARBA" id="ARBA00022989"/>
    </source>
</evidence>
<keyword evidence="5" id="KW-0256">Endoplasmic reticulum</keyword>
<keyword evidence="3 12" id="KW-0808">Transferase</keyword>
<dbReference type="InterPro" id="IPR004263">
    <property type="entry name" value="Exostosin"/>
</dbReference>
<dbReference type="AlphaFoldDB" id="A0AAD4R832"/>
<evidence type="ECO:0000256" key="1">
    <source>
        <dbReference type="ARBA" id="ARBA00004648"/>
    </source>
</evidence>
<dbReference type="GO" id="GO:0015012">
    <property type="term" value="P:heparan sulfate proteoglycan biosynthetic process"/>
    <property type="evidence" value="ECO:0007669"/>
    <property type="project" value="UniProtKB-ARBA"/>
</dbReference>
<dbReference type="InterPro" id="IPR015338">
    <property type="entry name" value="GT64_dom"/>
</dbReference>
<dbReference type="SUPFAM" id="SSF53448">
    <property type="entry name" value="Nucleotide-diphospho-sugar transferases"/>
    <property type="match status" value="1"/>
</dbReference>
<protein>
    <submittedName>
        <fullName evidence="12">Glycosyl transferase family 64 domain-containing protein</fullName>
    </submittedName>
</protein>
<evidence type="ECO:0000313" key="12">
    <source>
        <dbReference type="EMBL" id="KAI1723382.1"/>
    </source>
</evidence>
<evidence type="ECO:0000256" key="7">
    <source>
        <dbReference type="ARBA" id="ARBA00023136"/>
    </source>
</evidence>
<evidence type="ECO:0000259" key="10">
    <source>
        <dbReference type="Pfam" id="PF03016"/>
    </source>
</evidence>
<feature type="transmembrane region" description="Helical" evidence="9">
    <location>
        <begin position="7"/>
        <end position="25"/>
    </location>
</feature>
<dbReference type="PANTHER" id="PTHR48261">
    <property type="entry name" value="ACETYLGLUCOSAMINYLTRANSFERASE"/>
    <property type="match status" value="1"/>
</dbReference>